<protein>
    <submittedName>
        <fullName evidence="2">DUF2752 domain-containing protein</fullName>
    </submittedName>
</protein>
<dbReference type="AlphaFoldDB" id="A0A2W5TST7"/>
<organism evidence="2 3">
    <name type="scientific">Archangium gephyra</name>
    <dbReference type="NCBI Taxonomy" id="48"/>
    <lineage>
        <taxon>Bacteria</taxon>
        <taxon>Pseudomonadati</taxon>
        <taxon>Myxococcota</taxon>
        <taxon>Myxococcia</taxon>
        <taxon>Myxococcales</taxon>
        <taxon>Cystobacterineae</taxon>
        <taxon>Archangiaceae</taxon>
        <taxon>Archangium</taxon>
    </lineage>
</organism>
<keyword evidence="1" id="KW-0812">Transmembrane</keyword>
<evidence type="ECO:0000313" key="2">
    <source>
        <dbReference type="EMBL" id="PZR18720.1"/>
    </source>
</evidence>
<accession>A0A2W5TST7</accession>
<evidence type="ECO:0000256" key="1">
    <source>
        <dbReference type="SAM" id="Phobius"/>
    </source>
</evidence>
<dbReference type="Proteomes" id="UP000249061">
    <property type="component" value="Unassembled WGS sequence"/>
</dbReference>
<dbReference type="Pfam" id="PF10825">
    <property type="entry name" value="DUF2752"/>
    <property type="match status" value="1"/>
</dbReference>
<feature type="transmembrane region" description="Helical" evidence="1">
    <location>
        <begin position="119"/>
        <end position="139"/>
    </location>
</feature>
<name>A0A2W5TST7_9BACT</name>
<keyword evidence="1" id="KW-0472">Membrane</keyword>
<reference evidence="2 3" key="1">
    <citation type="submission" date="2017-08" db="EMBL/GenBank/DDBJ databases">
        <title>Infants hospitalized years apart are colonized by the same room-sourced microbial strains.</title>
        <authorList>
            <person name="Brooks B."/>
            <person name="Olm M.R."/>
            <person name="Firek B.A."/>
            <person name="Baker R."/>
            <person name="Thomas B.C."/>
            <person name="Morowitz M.J."/>
            <person name="Banfield J.F."/>
        </authorList>
    </citation>
    <scope>NUCLEOTIDE SEQUENCE [LARGE SCALE GENOMIC DNA]</scope>
    <source>
        <strain evidence="2">S2_003_000_R2_14</strain>
    </source>
</reference>
<dbReference type="EMBL" id="QFQP01000001">
    <property type="protein sequence ID" value="PZR18720.1"/>
    <property type="molecule type" value="Genomic_DNA"/>
</dbReference>
<proteinExistence type="predicted"/>
<feature type="transmembrane region" description="Helical" evidence="1">
    <location>
        <begin position="79"/>
        <end position="99"/>
    </location>
</feature>
<gene>
    <name evidence="2" type="ORF">DI536_02250</name>
</gene>
<sequence length="142" mass="15847">MQLVIPQKNRSFGPVDAFALIGVVGFAIARWVPIATMIPFWGCGFRKLTGIPCPGCGLTRVADRFAHFHFLGAFKANPLGTFAAAAFAIAIVLSVLHFVFKLPVPELFMTDREWKRARWVAIGLFVANYAWVIFAYTQLGWR</sequence>
<keyword evidence="1" id="KW-1133">Transmembrane helix</keyword>
<evidence type="ECO:0000313" key="3">
    <source>
        <dbReference type="Proteomes" id="UP000249061"/>
    </source>
</evidence>
<feature type="transmembrane region" description="Helical" evidence="1">
    <location>
        <begin position="12"/>
        <end position="32"/>
    </location>
</feature>
<comment type="caution">
    <text evidence="2">The sequence shown here is derived from an EMBL/GenBank/DDBJ whole genome shotgun (WGS) entry which is preliminary data.</text>
</comment>
<dbReference type="InterPro" id="IPR021215">
    <property type="entry name" value="DUF2752"/>
</dbReference>